<dbReference type="Proteomes" id="UP000696485">
    <property type="component" value="Unassembled WGS sequence"/>
</dbReference>
<comment type="caution">
    <text evidence="8">The sequence shown here is derived from an EMBL/GenBank/DDBJ whole genome shotgun (WGS) entry which is preliminary data.</text>
</comment>
<keyword evidence="2" id="KW-0813">Transport</keyword>
<feature type="compositionally biased region" description="Polar residues" evidence="6">
    <location>
        <begin position="242"/>
        <end position="271"/>
    </location>
</feature>
<dbReference type="GO" id="GO:0051453">
    <property type="term" value="P:regulation of intracellular pH"/>
    <property type="evidence" value="ECO:0007669"/>
    <property type="project" value="TreeGrafter"/>
</dbReference>
<dbReference type="GO" id="GO:0016020">
    <property type="term" value="C:membrane"/>
    <property type="evidence" value="ECO:0007669"/>
    <property type="project" value="InterPro"/>
</dbReference>
<evidence type="ECO:0000256" key="7">
    <source>
        <dbReference type="SAM" id="Phobius"/>
    </source>
</evidence>
<keyword evidence="9" id="KW-1185">Reference proteome</keyword>
<proteinExistence type="predicted"/>
<evidence type="ECO:0000256" key="2">
    <source>
        <dbReference type="ARBA" id="ARBA00022448"/>
    </source>
</evidence>
<dbReference type="AlphaFoldDB" id="A0A9P5SG87"/>
<feature type="transmembrane region" description="Helical" evidence="7">
    <location>
        <begin position="47"/>
        <end position="70"/>
    </location>
</feature>
<evidence type="ECO:0000256" key="3">
    <source>
        <dbReference type="ARBA" id="ARBA00022692"/>
    </source>
</evidence>
<keyword evidence="3 7" id="KW-0812">Transmembrane</keyword>
<dbReference type="PANTHER" id="PTHR10981">
    <property type="entry name" value="BATTENIN"/>
    <property type="match status" value="1"/>
</dbReference>
<evidence type="ECO:0000256" key="4">
    <source>
        <dbReference type="ARBA" id="ARBA00022989"/>
    </source>
</evidence>
<gene>
    <name evidence="8" type="primary">BTN1</name>
    <name evidence="8" type="ORF">BG006_010271</name>
</gene>
<dbReference type="Pfam" id="PF02487">
    <property type="entry name" value="CLN3"/>
    <property type="match status" value="1"/>
</dbReference>
<evidence type="ECO:0000313" key="9">
    <source>
        <dbReference type="Proteomes" id="UP000696485"/>
    </source>
</evidence>
<dbReference type="GO" id="GO:0012505">
    <property type="term" value="C:endomembrane system"/>
    <property type="evidence" value="ECO:0007669"/>
    <property type="project" value="UniProtKB-SubCell"/>
</dbReference>
<reference evidence="8" key="1">
    <citation type="journal article" date="2020" name="Fungal Divers.">
        <title>Resolving the Mortierellaceae phylogeny through synthesis of multi-gene phylogenetics and phylogenomics.</title>
        <authorList>
            <person name="Vandepol N."/>
            <person name="Liber J."/>
            <person name="Desiro A."/>
            <person name="Na H."/>
            <person name="Kennedy M."/>
            <person name="Barry K."/>
            <person name="Grigoriev I.V."/>
            <person name="Miller A.N."/>
            <person name="O'Donnell K."/>
            <person name="Stajich J.E."/>
            <person name="Bonito G."/>
        </authorList>
    </citation>
    <scope>NUCLEOTIDE SEQUENCE</scope>
    <source>
        <strain evidence="8">NVP1</strain>
    </source>
</reference>
<evidence type="ECO:0000256" key="5">
    <source>
        <dbReference type="ARBA" id="ARBA00023136"/>
    </source>
</evidence>
<keyword evidence="5 7" id="KW-0472">Membrane</keyword>
<feature type="transmembrane region" description="Helical" evidence="7">
    <location>
        <begin position="340"/>
        <end position="359"/>
    </location>
</feature>
<dbReference type="InterPro" id="IPR003492">
    <property type="entry name" value="Battenin_disease_Cln3"/>
</dbReference>
<comment type="subcellular location">
    <subcellularLocation>
        <location evidence="1">Endomembrane system</location>
        <topology evidence="1">Multi-pass membrane protein</topology>
    </subcellularLocation>
</comment>
<evidence type="ECO:0000313" key="8">
    <source>
        <dbReference type="EMBL" id="KAF9326302.1"/>
    </source>
</evidence>
<dbReference type="GO" id="GO:0005773">
    <property type="term" value="C:vacuole"/>
    <property type="evidence" value="ECO:0007669"/>
    <property type="project" value="TreeGrafter"/>
</dbReference>
<feature type="transmembrane region" description="Helical" evidence="7">
    <location>
        <begin position="152"/>
        <end position="172"/>
    </location>
</feature>
<feature type="region of interest" description="Disordered" evidence="6">
    <location>
        <begin position="195"/>
        <end position="275"/>
    </location>
</feature>
<evidence type="ECO:0000256" key="1">
    <source>
        <dbReference type="ARBA" id="ARBA00004127"/>
    </source>
</evidence>
<evidence type="ECO:0000256" key="6">
    <source>
        <dbReference type="SAM" id="MobiDB-lite"/>
    </source>
</evidence>
<dbReference type="EMBL" id="JAAAUY010000800">
    <property type="protein sequence ID" value="KAF9326302.1"/>
    <property type="molecule type" value="Genomic_DNA"/>
</dbReference>
<sequence length="360" mass="39505">MPNTNTSSDSHATAMVYEPLPDQQIESHSELRQRKYAHEFTRVDRDWVAFFVFGKSSINNLIYVVILSAAVDLVGSKVPKVIAMGQTIPIRLGGVMMASLSSGLGEQTFLMLSSFYRLQMVSAWSSGTGGAGLLGSLLFLALTSWIGLSIPATLGVVSMFPLAMLFAYFVMLSSPPAMRHSQIFGYQPLSPSRQLSADPLLSPDHHRTPWEVSGTSSTFAPPPQEADSHNNSQNGLGDLEDNTLTPASPSLSPGNTSDRQSVTSSPLSIVQTPWEGPSWEVPVQSIEPTSINTLLRTTDPEDPSFVSPFRDSGDALDPMGRRQRHYKMNRNENMSFSEKLMIVQSLFWPFMVPLFLVFVA</sequence>
<feature type="transmembrane region" description="Helical" evidence="7">
    <location>
        <begin position="90"/>
        <end position="112"/>
    </location>
</feature>
<keyword evidence="4 7" id="KW-1133">Transmembrane helix</keyword>
<dbReference type="PANTHER" id="PTHR10981:SF0">
    <property type="entry name" value="BATTENIN"/>
    <property type="match status" value="1"/>
</dbReference>
<protein>
    <submittedName>
        <fullName evidence="8">Battenin CLN3 protein</fullName>
    </submittedName>
</protein>
<organism evidence="8 9">
    <name type="scientific">Podila minutissima</name>
    <dbReference type="NCBI Taxonomy" id="64525"/>
    <lineage>
        <taxon>Eukaryota</taxon>
        <taxon>Fungi</taxon>
        <taxon>Fungi incertae sedis</taxon>
        <taxon>Mucoromycota</taxon>
        <taxon>Mortierellomycotina</taxon>
        <taxon>Mortierellomycetes</taxon>
        <taxon>Mortierellales</taxon>
        <taxon>Mortierellaceae</taxon>
        <taxon>Podila</taxon>
    </lineage>
</organism>
<name>A0A9P5SG87_9FUNG</name>
<feature type="transmembrane region" description="Helical" evidence="7">
    <location>
        <begin position="124"/>
        <end position="146"/>
    </location>
</feature>
<accession>A0A9P5SG87</accession>